<evidence type="ECO:0000256" key="4">
    <source>
        <dbReference type="ARBA" id="ARBA00033107"/>
    </source>
</evidence>
<dbReference type="GO" id="GO:0043023">
    <property type="term" value="F:ribosomal large subunit binding"/>
    <property type="evidence" value="ECO:0007669"/>
    <property type="project" value="TreeGrafter"/>
</dbReference>
<dbReference type="InterPro" id="IPR002661">
    <property type="entry name" value="Ribosome_recyc_fac"/>
</dbReference>
<dbReference type="InterPro" id="IPR023584">
    <property type="entry name" value="Ribosome_recyc_fac_dom"/>
</dbReference>
<name>A0A8B8D622_CRAVI</name>
<feature type="domain" description="Ribosome recycling factor" evidence="6">
    <location>
        <begin position="117"/>
        <end position="274"/>
    </location>
</feature>
<dbReference type="KEGG" id="cvn:111124731"/>
<dbReference type="OrthoDB" id="407355at2759"/>
<dbReference type="RefSeq" id="XP_022323587.1">
    <property type="nucleotide sequence ID" value="XM_022467879.1"/>
</dbReference>
<keyword evidence="7" id="KW-1185">Reference proteome</keyword>
<feature type="region of interest" description="Disordered" evidence="5">
    <location>
        <begin position="64"/>
        <end position="91"/>
    </location>
</feature>
<dbReference type="PANTHER" id="PTHR20982:SF3">
    <property type="entry name" value="MITOCHONDRIAL RIBOSOME RECYCLING FACTOR PSEUDO 1"/>
    <property type="match status" value="1"/>
</dbReference>
<dbReference type="Pfam" id="PF01765">
    <property type="entry name" value="RRF"/>
    <property type="match status" value="1"/>
</dbReference>
<feature type="compositionally biased region" description="Basic residues" evidence="5">
    <location>
        <begin position="64"/>
        <end position="76"/>
    </location>
</feature>
<dbReference type="PANTHER" id="PTHR20982">
    <property type="entry name" value="RIBOSOME RECYCLING FACTOR"/>
    <property type="match status" value="1"/>
</dbReference>
<proteinExistence type="inferred from homology"/>
<dbReference type="Gene3D" id="3.30.1360.40">
    <property type="match status" value="1"/>
</dbReference>
<feature type="compositionally biased region" description="Acidic residues" evidence="5">
    <location>
        <begin position="81"/>
        <end position="91"/>
    </location>
</feature>
<evidence type="ECO:0000313" key="8">
    <source>
        <dbReference type="RefSeq" id="XP_022323587.1"/>
    </source>
</evidence>
<dbReference type="SUPFAM" id="SSF55194">
    <property type="entry name" value="Ribosome recycling factor, RRF"/>
    <property type="match status" value="1"/>
</dbReference>
<comment type="similarity">
    <text evidence="1">Belongs to the RRF family.</text>
</comment>
<accession>A0A8B8D622</accession>
<sequence length="276" mass="31706">MSRFAIIYRAVSGCTVRPNYAHKQLVATLSSLSRVPEIGFQHKYSCLEERRQFSISTLRMKKTSKKDVQKKKKSKTNKQFEDEDEEENEDFENNLEELVNMKSLEQEMEETLEHLQVELMKNITLRPSTAIYEDLSIETPDGRYPLNQLSQIGIQGPVVIINMAASPQYLKVVEDALRKELNLNPQTSGTTITLPVKKITKEYRHELVERVKKIAENSKDIIRHIRSKYIKELNAVKNKASKDAVFECTNKINAKAKTYTDKASVLAAKRSKEIEA</sequence>
<dbReference type="AlphaFoldDB" id="A0A8B8D622"/>
<protein>
    <recommendedName>
        <fullName evidence="2">Ribosome-recycling factor, mitochondrial</fullName>
    </recommendedName>
    <alternativeName>
        <fullName evidence="4">Ribosome-releasing factor, mitochondrial</fullName>
    </alternativeName>
</protein>
<organism evidence="7 8">
    <name type="scientific">Crassostrea virginica</name>
    <name type="common">Eastern oyster</name>
    <dbReference type="NCBI Taxonomy" id="6565"/>
    <lineage>
        <taxon>Eukaryota</taxon>
        <taxon>Metazoa</taxon>
        <taxon>Spiralia</taxon>
        <taxon>Lophotrochozoa</taxon>
        <taxon>Mollusca</taxon>
        <taxon>Bivalvia</taxon>
        <taxon>Autobranchia</taxon>
        <taxon>Pteriomorphia</taxon>
        <taxon>Ostreida</taxon>
        <taxon>Ostreoidea</taxon>
        <taxon>Ostreidae</taxon>
        <taxon>Crassostrea</taxon>
    </lineage>
</organism>
<dbReference type="Gene3D" id="1.10.132.20">
    <property type="entry name" value="Ribosome-recycling factor"/>
    <property type="match status" value="1"/>
</dbReference>
<keyword evidence="3" id="KW-0648">Protein biosynthesis</keyword>
<evidence type="ECO:0000313" key="7">
    <source>
        <dbReference type="Proteomes" id="UP000694844"/>
    </source>
</evidence>
<dbReference type="GO" id="GO:0006412">
    <property type="term" value="P:translation"/>
    <property type="evidence" value="ECO:0007669"/>
    <property type="project" value="UniProtKB-KW"/>
</dbReference>
<evidence type="ECO:0000256" key="1">
    <source>
        <dbReference type="ARBA" id="ARBA00005912"/>
    </source>
</evidence>
<dbReference type="GO" id="GO:0005739">
    <property type="term" value="C:mitochondrion"/>
    <property type="evidence" value="ECO:0007669"/>
    <property type="project" value="TreeGrafter"/>
</dbReference>
<evidence type="ECO:0000256" key="3">
    <source>
        <dbReference type="ARBA" id="ARBA00022917"/>
    </source>
</evidence>
<evidence type="ECO:0000256" key="2">
    <source>
        <dbReference type="ARBA" id="ARBA00020581"/>
    </source>
</evidence>
<dbReference type="Proteomes" id="UP000694844">
    <property type="component" value="Chromosome 3"/>
</dbReference>
<evidence type="ECO:0000256" key="5">
    <source>
        <dbReference type="SAM" id="MobiDB-lite"/>
    </source>
</evidence>
<reference evidence="8" key="1">
    <citation type="submission" date="2025-08" db="UniProtKB">
        <authorList>
            <consortium name="RefSeq"/>
        </authorList>
    </citation>
    <scope>IDENTIFICATION</scope>
    <source>
        <tissue evidence="8">Whole sample</tissue>
    </source>
</reference>
<dbReference type="GeneID" id="111124731"/>
<dbReference type="InterPro" id="IPR036191">
    <property type="entry name" value="RRF_sf"/>
</dbReference>
<gene>
    <name evidence="8" type="primary">LOC111124731</name>
</gene>
<evidence type="ECO:0000259" key="6">
    <source>
        <dbReference type="Pfam" id="PF01765"/>
    </source>
</evidence>